<dbReference type="OrthoDB" id="3381577at2"/>
<dbReference type="Proteomes" id="UP000567922">
    <property type="component" value="Unassembled WGS sequence"/>
</dbReference>
<name>A0A839RIC7_9ACTN</name>
<evidence type="ECO:0000256" key="1">
    <source>
        <dbReference type="SAM" id="MobiDB-lite"/>
    </source>
</evidence>
<evidence type="ECO:0000313" key="3">
    <source>
        <dbReference type="Proteomes" id="UP000567922"/>
    </source>
</evidence>
<comment type="caution">
    <text evidence="2">The sequence shown here is derived from an EMBL/GenBank/DDBJ whole genome shotgun (WGS) entry which is preliminary data.</text>
</comment>
<accession>A0A839RIC7</accession>
<proteinExistence type="predicted"/>
<sequence length="107" mass="12176">MPRRNIPRRRERGGSSARPPLSHAGVFSTRIERGDGFDPSAEYSVRDIPGAAAAKTYRCPGCDQIIPAGMPHVVAWRNMHGGEEDRRHWHKGCWNGRRTRTVTRRWS</sequence>
<evidence type="ECO:0008006" key="4">
    <source>
        <dbReference type="Google" id="ProtNLM"/>
    </source>
</evidence>
<feature type="compositionally biased region" description="Basic residues" evidence="1">
    <location>
        <begin position="1"/>
        <end position="11"/>
    </location>
</feature>
<keyword evidence="3" id="KW-1185">Reference proteome</keyword>
<feature type="region of interest" description="Disordered" evidence="1">
    <location>
        <begin position="1"/>
        <end position="33"/>
    </location>
</feature>
<dbReference type="AlphaFoldDB" id="A0A839RIC7"/>
<organism evidence="2 3">
    <name type="scientific">Hoyosella altamirensis</name>
    <dbReference type="NCBI Taxonomy" id="616997"/>
    <lineage>
        <taxon>Bacteria</taxon>
        <taxon>Bacillati</taxon>
        <taxon>Actinomycetota</taxon>
        <taxon>Actinomycetes</taxon>
        <taxon>Mycobacteriales</taxon>
        <taxon>Hoyosellaceae</taxon>
        <taxon>Hoyosella</taxon>
    </lineage>
</organism>
<gene>
    <name evidence="2" type="ORF">FHU29_000614</name>
</gene>
<dbReference type="RefSeq" id="WP_074390853.1">
    <property type="nucleotide sequence ID" value="NZ_BDDI01000007.1"/>
</dbReference>
<dbReference type="EMBL" id="JACHWS010000001">
    <property type="protein sequence ID" value="MBB3036180.1"/>
    <property type="molecule type" value="Genomic_DNA"/>
</dbReference>
<protein>
    <recommendedName>
        <fullName evidence="4">ATP/GTP-binding protein</fullName>
    </recommendedName>
</protein>
<evidence type="ECO:0000313" key="2">
    <source>
        <dbReference type="EMBL" id="MBB3036180.1"/>
    </source>
</evidence>
<reference evidence="2 3" key="1">
    <citation type="submission" date="2020-08" db="EMBL/GenBank/DDBJ databases">
        <title>Sequencing the genomes of 1000 actinobacteria strains.</title>
        <authorList>
            <person name="Klenk H.-P."/>
        </authorList>
    </citation>
    <scope>NUCLEOTIDE SEQUENCE [LARGE SCALE GENOMIC DNA]</scope>
    <source>
        <strain evidence="2 3">DSM 45258</strain>
    </source>
</reference>